<dbReference type="Pfam" id="PF14121">
    <property type="entry name" value="Porin_10"/>
    <property type="match status" value="1"/>
</dbReference>
<dbReference type="KEGG" id="mod:AS202_02990"/>
<dbReference type="AlphaFoldDB" id="A0A0U2XPD5"/>
<dbReference type="SUPFAM" id="SSF56935">
    <property type="entry name" value="Porins"/>
    <property type="match status" value="1"/>
</dbReference>
<evidence type="ECO:0000313" key="2">
    <source>
        <dbReference type="Proteomes" id="UP000069030"/>
    </source>
</evidence>
<evidence type="ECO:0000313" key="1">
    <source>
        <dbReference type="EMBL" id="ALU25185.1"/>
    </source>
</evidence>
<dbReference type="RefSeq" id="WP_006259616.1">
    <property type="nucleotide sequence ID" value="NZ_BCMQ01000005.1"/>
</dbReference>
<protein>
    <submittedName>
        <fullName evidence="1">Uncharacterized protein</fullName>
    </submittedName>
</protein>
<proteinExistence type="predicted"/>
<reference evidence="1 2" key="1">
    <citation type="journal article" date="2016" name="J. Zhejiang Univ. Sci. B">
        <title>Antibiotic resistance mechanisms of Myroides sp.</title>
        <authorList>
            <person name="Hu S."/>
            <person name="Yuan S."/>
            <person name="Qu H."/>
            <person name="Jiang T."/>
            <person name="Zhou Y."/>
            <person name="Wang M."/>
            <person name="Ming D."/>
        </authorList>
    </citation>
    <scope>NUCLEOTIDE SEQUENCE [LARGE SCALE GENOMIC DNA]</scope>
    <source>
        <strain evidence="1 2">PR63039</strain>
    </source>
</reference>
<accession>A0A0U2XPD5</accession>
<dbReference type="eggNOG" id="COG4206">
    <property type="taxonomic scope" value="Bacteria"/>
</dbReference>
<gene>
    <name evidence="1" type="ORF">AS202_02990</name>
</gene>
<dbReference type="InterPro" id="IPR025631">
    <property type="entry name" value="Porin_10"/>
</dbReference>
<name>A0A0U2XPD5_9FLAO</name>
<dbReference type="EMBL" id="CP013690">
    <property type="protein sequence ID" value="ALU25185.1"/>
    <property type="molecule type" value="Genomic_DNA"/>
</dbReference>
<organism evidence="1 2">
    <name type="scientific">Myroides odoratimimus</name>
    <dbReference type="NCBI Taxonomy" id="76832"/>
    <lineage>
        <taxon>Bacteria</taxon>
        <taxon>Pseudomonadati</taxon>
        <taxon>Bacteroidota</taxon>
        <taxon>Flavobacteriia</taxon>
        <taxon>Flavobacteriales</taxon>
        <taxon>Flavobacteriaceae</taxon>
        <taxon>Myroides</taxon>
    </lineage>
</organism>
<sequence length="660" mass="77352">MSKYLGVFLLFFCCMTIHAQFQTLDMQGSYRPDGDQDKKGKKEIGSLRQKVKKDSVAPISDYKIISIKNDTIAVDTALSVKKHYEFNYLRKDPFGLLQFANEGQTYNVLKYNYKANHVLPGFGFEAKQFAYLNVEDIKYYSAPTPYTDLYYRSVMKQGQNLDAFITLNTSKNLNFFVGYKGLRSLGKYINQLSSTGNFRIGSSYQSENKKYLMRAHFTAQDIMNKENGGIRDLDLFESSVKPYNKRERLNVYYRDVETMLKGKRLYLNHQYQLNNSFKNGILLTHEFTYEDKFFEYTQADINSQFTDKTHFGDAFKSSIDNKTRYYNVFNRVGAAYQSDVAGRFEGFVDFYKYRYHYKSIAHVGGGLIPDQLEKNITMLGGRYIYHKENWKANVLASTSLGNDETRNFEANLDYKYSEDIAFQLGYQNLNRMGNLNYYLYQSDYVNYNWYNEFKNEKINQFDASVTTPWVKLSGTYSVLKDKLYFSNDATEFDKFGIPQQVLVTPKQYGGTINYLSIQAEKDFRFGKFGLDNTFLYQKVDQKDNILNVPEFVTRNTLYFTDAFFDKALKFQTGITLSYFTKYYGNDYNPLIGDFFVQDKVEIGNYPVLDFFINMKIRTARIYIMLEHFNSSMTGYKYYSAPNNPYKDFTLRFGITWNFFT</sequence>
<dbReference type="Proteomes" id="UP000069030">
    <property type="component" value="Chromosome"/>
</dbReference>